<accession>A0A8W7Q3G2</accession>
<dbReference type="EnsemblMetazoa" id="ACOM042038-RA">
    <property type="protein sequence ID" value="ACOM042038-PA.1"/>
    <property type="gene ID" value="ACOM042038"/>
</dbReference>
<evidence type="ECO:0000313" key="1">
    <source>
        <dbReference type="EnsemblMetazoa" id="ACOM042038-PA.1"/>
    </source>
</evidence>
<dbReference type="AlphaFoldDB" id="A0A8W7Q3G2"/>
<reference evidence="1" key="1">
    <citation type="submission" date="2022-08" db="UniProtKB">
        <authorList>
            <consortium name="EnsemblMetazoa"/>
        </authorList>
    </citation>
    <scope>IDENTIFICATION</scope>
</reference>
<protein>
    <submittedName>
        <fullName evidence="1">Uncharacterized protein</fullName>
    </submittedName>
</protein>
<dbReference type="Proteomes" id="UP000075882">
    <property type="component" value="Unassembled WGS sequence"/>
</dbReference>
<proteinExistence type="predicted"/>
<organism evidence="1">
    <name type="scientific">Anopheles coluzzii</name>
    <name type="common">African malaria mosquito</name>
    <dbReference type="NCBI Taxonomy" id="1518534"/>
    <lineage>
        <taxon>Eukaryota</taxon>
        <taxon>Metazoa</taxon>
        <taxon>Ecdysozoa</taxon>
        <taxon>Arthropoda</taxon>
        <taxon>Hexapoda</taxon>
        <taxon>Insecta</taxon>
        <taxon>Pterygota</taxon>
        <taxon>Neoptera</taxon>
        <taxon>Endopterygota</taxon>
        <taxon>Diptera</taxon>
        <taxon>Nematocera</taxon>
        <taxon>Culicoidea</taxon>
        <taxon>Culicidae</taxon>
        <taxon>Anophelinae</taxon>
        <taxon>Anopheles</taxon>
    </lineage>
</organism>
<sequence>MDRPTSATIRRFPRAARVGVDCLRAANLCHFYGFKELRLGKERTTIGPQLMRHAIPVHRTKSSSGTETVPCTLTEQECTREDQADWDWEARVRRTHFVEATFAMRCDLAYRFEAELQHRIGNRIESNRFEPGICLASSMTMTPRSGG</sequence>
<name>A0A8W7Q3G2_ANOCL</name>